<dbReference type="GO" id="GO:0051225">
    <property type="term" value="P:spindle assembly"/>
    <property type="evidence" value="ECO:0007669"/>
    <property type="project" value="InterPro"/>
</dbReference>
<organism evidence="2 3">
    <name type="scientific">Mola mola</name>
    <name type="common">Ocean sunfish</name>
    <name type="synonym">Tetraodon mola</name>
    <dbReference type="NCBI Taxonomy" id="94237"/>
    <lineage>
        <taxon>Eukaryota</taxon>
        <taxon>Metazoa</taxon>
        <taxon>Chordata</taxon>
        <taxon>Craniata</taxon>
        <taxon>Vertebrata</taxon>
        <taxon>Euteleostomi</taxon>
        <taxon>Actinopterygii</taxon>
        <taxon>Neopterygii</taxon>
        <taxon>Teleostei</taxon>
        <taxon>Neoteleostei</taxon>
        <taxon>Acanthomorphata</taxon>
        <taxon>Eupercaria</taxon>
        <taxon>Tetraodontiformes</taxon>
        <taxon>Molidae</taxon>
        <taxon>Mola</taxon>
    </lineage>
</organism>
<dbReference type="GO" id="GO:0007020">
    <property type="term" value="P:microtubule nucleation"/>
    <property type="evidence" value="ECO:0007669"/>
    <property type="project" value="TreeGrafter"/>
</dbReference>
<dbReference type="GO" id="GO:1990498">
    <property type="term" value="C:mitotic spindle microtubule"/>
    <property type="evidence" value="ECO:0007669"/>
    <property type="project" value="TreeGrafter"/>
</dbReference>
<sequence length="124" mass="14130">MFAVDVDFLQLQLEVELLKLEKRSADVTHSFYLAQRFQTFQTFCSHLQNLLKEQNSLRQRLATPLGRTNLPVHLLAHVGEVESLANQLCMTTFDPSPSFLGCVFCVVFVILCNSGFYFGNKNKL</sequence>
<dbReference type="PANTHER" id="PTHR16039:SF1">
    <property type="entry name" value="HAUS AUGMIN-LIKE COMPLEX SUBUNIT 2"/>
    <property type="match status" value="1"/>
</dbReference>
<dbReference type="PRINTS" id="PR02088">
    <property type="entry name" value="HAUSAUGMINL2"/>
</dbReference>
<evidence type="ECO:0000313" key="3">
    <source>
        <dbReference type="Proteomes" id="UP000261620"/>
    </source>
</evidence>
<dbReference type="Pfam" id="PF15003">
    <property type="entry name" value="HAUS2"/>
    <property type="match status" value="1"/>
</dbReference>
<reference evidence="2" key="2">
    <citation type="submission" date="2025-09" db="UniProtKB">
        <authorList>
            <consortium name="Ensembl"/>
        </authorList>
    </citation>
    <scope>IDENTIFICATION</scope>
</reference>
<dbReference type="GO" id="GO:0007098">
    <property type="term" value="P:centrosome cycle"/>
    <property type="evidence" value="ECO:0007669"/>
    <property type="project" value="InterPro"/>
</dbReference>
<proteinExistence type="predicted"/>
<keyword evidence="1" id="KW-0812">Transmembrane</keyword>
<dbReference type="PANTHER" id="PTHR16039">
    <property type="entry name" value="HAUS AUGMIN-LIKE COMPLEX SUBUNIT 2"/>
    <property type="match status" value="1"/>
</dbReference>
<dbReference type="GO" id="GO:0070652">
    <property type="term" value="C:HAUS complex"/>
    <property type="evidence" value="ECO:0007669"/>
    <property type="project" value="InterPro"/>
</dbReference>
<protein>
    <submittedName>
        <fullName evidence="2">Uncharacterized protein</fullName>
    </submittedName>
</protein>
<accession>A0A3Q3XJD0</accession>
<evidence type="ECO:0000313" key="2">
    <source>
        <dbReference type="Ensembl" id="ENSMMOP00000026754.1"/>
    </source>
</evidence>
<keyword evidence="1" id="KW-0472">Membrane</keyword>
<dbReference type="AlphaFoldDB" id="A0A3Q3XJD0"/>
<dbReference type="Ensembl" id="ENSMMOT00000027209.1">
    <property type="protein sequence ID" value="ENSMMOP00000026754.1"/>
    <property type="gene ID" value="ENSMMOG00000020230.1"/>
</dbReference>
<evidence type="ECO:0000256" key="1">
    <source>
        <dbReference type="SAM" id="Phobius"/>
    </source>
</evidence>
<reference evidence="2" key="1">
    <citation type="submission" date="2025-08" db="UniProtKB">
        <authorList>
            <consortium name="Ensembl"/>
        </authorList>
    </citation>
    <scope>IDENTIFICATION</scope>
</reference>
<dbReference type="Proteomes" id="UP000261620">
    <property type="component" value="Unplaced"/>
</dbReference>
<dbReference type="InterPro" id="IPR026242">
    <property type="entry name" value="HAUS2_metazoa"/>
</dbReference>
<keyword evidence="1" id="KW-1133">Transmembrane helix</keyword>
<name>A0A3Q3XJD0_MOLML</name>
<dbReference type="GO" id="GO:0005813">
    <property type="term" value="C:centrosome"/>
    <property type="evidence" value="ECO:0007669"/>
    <property type="project" value="TreeGrafter"/>
</dbReference>
<feature type="transmembrane region" description="Helical" evidence="1">
    <location>
        <begin position="98"/>
        <end position="118"/>
    </location>
</feature>
<keyword evidence="3" id="KW-1185">Reference proteome</keyword>
<dbReference type="InterPro" id="IPR028346">
    <property type="entry name" value="HAUS2"/>
</dbReference>